<evidence type="ECO:0000259" key="4">
    <source>
        <dbReference type="PROSITE" id="PS50004"/>
    </source>
</evidence>
<dbReference type="HOGENOM" id="CLU_248255_0_0_1"/>
<keyword evidence="7" id="KW-1185">Reference proteome</keyword>
<dbReference type="GeneID" id="17309262"/>
<dbReference type="PANTHER" id="PTHR45911">
    <property type="entry name" value="C2 DOMAIN-CONTAINING PROTEIN"/>
    <property type="match status" value="1"/>
</dbReference>
<dbReference type="KEGG" id="gtt:GUITHDRAFT_101719"/>
<evidence type="ECO:0000313" key="5">
    <source>
        <dbReference type="EMBL" id="EKX52552.1"/>
    </source>
</evidence>
<organism evidence="5">
    <name type="scientific">Guillardia theta (strain CCMP2712)</name>
    <name type="common">Cryptophyte</name>
    <dbReference type="NCBI Taxonomy" id="905079"/>
    <lineage>
        <taxon>Eukaryota</taxon>
        <taxon>Cryptophyceae</taxon>
        <taxon>Pyrenomonadales</taxon>
        <taxon>Geminigeraceae</taxon>
        <taxon>Guillardia</taxon>
    </lineage>
</organism>
<dbReference type="CDD" id="cd00030">
    <property type="entry name" value="C2"/>
    <property type="match status" value="1"/>
</dbReference>
<keyword evidence="2" id="KW-0106">Calcium</keyword>
<evidence type="ECO:0000256" key="3">
    <source>
        <dbReference type="SAM" id="MobiDB-lite"/>
    </source>
</evidence>
<dbReference type="EnsemblProtists" id="EKX52552">
    <property type="protein sequence ID" value="EKX52552"/>
    <property type="gene ID" value="GUITHDRAFT_101719"/>
</dbReference>
<name>L1JVZ1_GUITC</name>
<keyword evidence="1" id="KW-0479">Metal-binding</keyword>
<evidence type="ECO:0000256" key="2">
    <source>
        <dbReference type="ARBA" id="ARBA00022837"/>
    </source>
</evidence>
<proteinExistence type="predicted"/>
<feature type="region of interest" description="Disordered" evidence="3">
    <location>
        <begin position="1"/>
        <end position="48"/>
    </location>
</feature>
<dbReference type="Proteomes" id="UP000011087">
    <property type="component" value="Unassembled WGS sequence"/>
</dbReference>
<reference evidence="7" key="2">
    <citation type="submission" date="2012-11" db="EMBL/GenBank/DDBJ databases">
        <authorList>
            <person name="Kuo A."/>
            <person name="Curtis B.A."/>
            <person name="Tanifuji G."/>
            <person name="Burki F."/>
            <person name="Gruber A."/>
            <person name="Irimia M."/>
            <person name="Maruyama S."/>
            <person name="Arias M.C."/>
            <person name="Ball S.G."/>
            <person name="Gile G.H."/>
            <person name="Hirakawa Y."/>
            <person name="Hopkins J.F."/>
            <person name="Rensing S.A."/>
            <person name="Schmutz J."/>
            <person name="Symeonidi A."/>
            <person name="Elias M."/>
            <person name="Eveleigh R.J."/>
            <person name="Herman E.K."/>
            <person name="Klute M.J."/>
            <person name="Nakayama T."/>
            <person name="Obornik M."/>
            <person name="Reyes-Prieto A."/>
            <person name="Armbrust E.V."/>
            <person name="Aves S.J."/>
            <person name="Beiko R.G."/>
            <person name="Coutinho P."/>
            <person name="Dacks J.B."/>
            <person name="Durnford D.G."/>
            <person name="Fast N.M."/>
            <person name="Green B.R."/>
            <person name="Grisdale C."/>
            <person name="Hempe F."/>
            <person name="Henrissat B."/>
            <person name="Hoppner M.P."/>
            <person name="Ishida K.-I."/>
            <person name="Kim E."/>
            <person name="Koreny L."/>
            <person name="Kroth P.G."/>
            <person name="Liu Y."/>
            <person name="Malik S.-B."/>
            <person name="Maier U.G."/>
            <person name="McRose D."/>
            <person name="Mock T."/>
            <person name="Neilson J.A."/>
            <person name="Onodera N.T."/>
            <person name="Poole A.M."/>
            <person name="Pritham E.J."/>
            <person name="Richards T.A."/>
            <person name="Rocap G."/>
            <person name="Roy S.W."/>
            <person name="Sarai C."/>
            <person name="Schaack S."/>
            <person name="Shirato S."/>
            <person name="Slamovits C.H."/>
            <person name="Spencer D.F."/>
            <person name="Suzuki S."/>
            <person name="Worden A.Z."/>
            <person name="Zauner S."/>
            <person name="Barry K."/>
            <person name="Bell C."/>
            <person name="Bharti A.K."/>
            <person name="Crow J.A."/>
            <person name="Grimwood J."/>
            <person name="Kramer R."/>
            <person name="Lindquist E."/>
            <person name="Lucas S."/>
            <person name="Salamov A."/>
            <person name="McFadden G.I."/>
            <person name="Lane C.E."/>
            <person name="Keeling P.J."/>
            <person name="Gray M.W."/>
            <person name="Grigoriev I.V."/>
            <person name="Archibald J.M."/>
        </authorList>
    </citation>
    <scope>NUCLEOTIDE SEQUENCE</scope>
    <source>
        <strain evidence="7">CCMP2712</strain>
    </source>
</reference>
<dbReference type="GO" id="GO:0005509">
    <property type="term" value="F:calcium ion binding"/>
    <property type="evidence" value="ECO:0007669"/>
    <property type="project" value="TreeGrafter"/>
</dbReference>
<dbReference type="OrthoDB" id="269822at2759"/>
<accession>L1JVZ1</accession>
<evidence type="ECO:0000313" key="6">
    <source>
        <dbReference type="EnsemblProtists" id="EKX52552"/>
    </source>
</evidence>
<dbReference type="InterPro" id="IPR035892">
    <property type="entry name" value="C2_domain_sf"/>
</dbReference>
<feature type="compositionally biased region" description="Basic and acidic residues" evidence="3">
    <location>
        <begin position="22"/>
        <end position="34"/>
    </location>
</feature>
<dbReference type="PaxDb" id="55529-EKX52552"/>
<dbReference type="RefSeq" id="XP_005839532.1">
    <property type="nucleotide sequence ID" value="XM_005839475.1"/>
</dbReference>
<feature type="compositionally biased region" description="Polar residues" evidence="3">
    <location>
        <begin position="663"/>
        <end position="689"/>
    </location>
</feature>
<dbReference type="PROSITE" id="PS50004">
    <property type="entry name" value="C2"/>
    <property type="match status" value="1"/>
</dbReference>
<protein>
    <recommendedName>
        <fullName evidence="4">C2 domain-containing protein</fullName>
    </recommendedName>
</protein>
<evidence type="ECO:0000313" key="7">
    <source>
        <dbReference type="Proteomes" id="UP000011087"/>
    </source>
</evidence>
<reference evidence="6" key="3">
    <citation type="submission" date="2015-06" db="UniProtKB">
        <authorList>
            <consortium name="EnsemblProtists"/>
        </authorList>
    </citation>
    <scope>IDENTIFICATION</scope>
</reference>
<evidence type="ECO:0000256" key="1">
    <source>
        <dbReference type="ARBA" id="ARBA00022723"/>
    </source>
</evidence>
<dbReference type="SUPFAM" id="SSF49562">
    <property type="entry name" value="C2 domain (Calcium/lipid-binding domain, CaLB)"/>
    <property type="match status" value="1"/>
</dbReference>
<dbReference type="Gene3D" id="2.60.40.150">
    <property type="entry name" value="C2 domain"/>
    <property type="match status" value="1"/>
</dbReference>
<dbReference type="STRING" id="905079.L1JVZ1"/>
<dbReference type="InterPro" id="IPR000008">
    <property type="entry name" value="C2_dom"/>
</dbReference>
<dbReference type="GO" id="GO:0016020">
    <property type="term" value="C:membrane"/>
    <property type="evidence" value="ECO:0007669"/>
    <property type="project" value="TreeGrafter"/>
</dbReference>
<reference evidence="5 7" key="1">
    <citation type="journal article" date="2012" name="Nature">
        <title>Algal genomes reveal evolutionary mosaicism and the fate of nucleomorphs.</title>
        <authorList>
            <consortium name="DOE Joint Genome Institute"/>
            <person name="Curtis B.A."/>
            <person name="Tanifuji G."/>
            <person name="Burki F."/>
            <person name="Gruber A."/>
            <person name="Irimia M."/>
            <person name="Maruyama S."/>
            <person name="Arias M.C."/>
            <person name="Ball S.G."/>
            <person name="Gile G.H."/>
            <person name="Hirakawa Y."/>
            <person name="Hopkins J.F."/>
            <person name="Kuo A."/>
            <person name="Rensing S.A."/>
            <person name="Schmutz J."/>
            <person name="Symeonidi A."/>
            <person name="Elias M."/>
            <person name="Eveleigh R.J."/>
            <person name="Herman E.K."/>
            <person name="Klute M.J."/>
            <person name="Nakayama T."/>
            <person name="Obornik M."/>
            <person name="Reyes-Prieto A."/>
            <person name="Armbrust E.V."/>
            <person name="Aves S.J."/>
            <person name="Beiko R.G."/>
            <person name="Coutinho P."/>
            <person name="Dacks J.B."/>
            <person name="Durnford D.G."/>
            <person name="Fast N.M."/>
            <person name="Green B.R."/>
            <person name="Grisdale C.J."/>
            <person name="Hempel F."/>
            <person name="Henrissat B."/>
            <person name="Hoppner M.P."/>
            <person name="Ishida K."/>
            <person name="Kim E."/>
            <person name="Koreny L."/>
            <person name="Kroth P.G."/>
            <person name="Liu Y."/>
            <person name="Malik S.B."/>
            <person name="Maier U.G."/>
            <person name="McRose D."/>
            <person name="Mock T."/>
            <person name="Neilson J.A."/>
            <person name="Onodera N.T."/>
            <person name="Poole A.M."/>
            <person name="Pritham E.J."/>
            <person name="Richards T.A."/>
            <person name="Rocap G."/>
            <person name="Roy S.W."/>
            <person name="Sarai C."/>
            <person name="Schaack S."/>
            <person name="Shirato S."/>
            <person name="Slamovits C.H."/>
            <person name="Spencer D.F."/>
            <person name="Suzuki S."/>
            <person name="Worden A.Z."/>
            <person name="Zauner S."/>
            <person name="Barry K."/>
            <person name="Bell C."/>
            <person name="Bharti A.K."/>
            <person name="Crow J.A."/>
            <person name="Grimwood J."/>
            <person name="Kramer R."/>
            <person name="Lindquist E."/>
            <person name="Lucas S."/>
            <person name="Salamov A."/>
            <person name="McFadden G.I."/>
            <person name="Lane C.E."/>
            <person name="Keeling P.J."/>
            <person name="Gray M.W."/>
            <person name="Grigoriev I.V."/>
            <person name="Archibald J.M."/>
        </authorList>
    </citation>
    <scope>NUCLEOTIDE SEQUENCE</scope>
    <source>
        <strain evidence="5 7">CCMP2712</strain>
    </source>
</reference>
<dbReference type="SMART" id="SM00239">
    <property type="entry name" value="C2"/>
    <property type="match status" value="1"/>
</dbReference>
<feature type="region of interest" description="Disordered" evidence="3">
    <location>
        <begin position="663"/>
        <end position="703"/>
    </location>
</feature>
<gene>
    <name evidence="5" type="ORF">GUITHDRAFT_101719</name>
</gene>
<feature type="domain" description="C2" evidence="4">
    <location>
        <begin position="1115"/>
        <end position="1234"/>
    </location>
</feature>
<dbReference type="PANTHER" id="PTHR45911:SF4">
    <property type="entry name" value="MULTIPLE C2 AND TRANSMEMBRANE DOMAIN-CONTAINING PROTEIN"/>
    <property type="match status" value="1"/>
</dbReference>
<dbReference type="Pfam" id="PF00168">
    <property type="entry name" value="C2"/>
    <property type="match status" value="1"/>
</dbReference>
<sequence length="1510" mass="170637">MRAAKQLGKKLRSFKPQHATRSSKEDSDSSDDSHSAVFDTPRAPTTAEQMKSQVEKLQQHDAASAAKVCMDSLKDIRNDMELEERFRESIQMWKSSVPSATDCAVAVMINAPHDFIIGDTLKVTCAVRFLLDEHRVPSDEDWLGLYPDLSSIRRLLKGQVLKDVDLRSVPDLGLIAKIPMARSNLAELSFPSDALHQPAPPGVFEVRYYMKGNPVPFSVSNPICSMWPEAKLSCETELLPGNVLRVDYEVNCVHDRDDHSIELWALDLAPWQSSEHKEIFEDDLVGSFVSSIPVPAGSQRGKVVFDNDNIIPGRYFYVYRLNSEFSNDDRGLLIARSPLCLLRVSLPVEKHRVSVRVFHIYIAANAGPEMEKERTQEMDEVVLSNIRQECAYVGWEVNVMDLRASIHDDSDPRNGAFVCLLGEKYGDVLSEIPRESSSCLRERPWIRNICNPVLSSSSNTKMAASVLEVECTYGSSDTDFLEPIHRRAVRSAAMDNLKGRLESVNAGNHVRRYKNPKDLGKIVLKDLIETFNRVHTSGSKRRMGSIFRASKRGSMQDLNGSFSAVETNTQKNASRRRESVVAILKSRLPLDYARGSVSIEEARSMLHRFNDDLRDYDIELFLSHHVDSKGVAAQPRSSLTIPYDEFLIGMLLLRSGKLKSRVHFSTSSNNHPNGQSDAEGSKTDSSQEAQGGDDESQVKPTDTKVHAADDEEGELALQNVEEKSLALMQSILLEWSSEFEGAIDMLFFLALTRDGLLQTELRDVMRRISPSLLSATFYIPLRDALNLFCFDDHGVIRFRHSIVRQGVEMIIFNSIKNIQQATQVGRTLSPADDDNIKLLVRICRVFHVEEIPEEMRPDEILEILSTIFLHGSSNFKAASRSNPLPLNPVEKRKLQYQNLVSGMELVHKSLCYCLLSSQGQEKSETPWMISRKPSADREPSRENLAAPAAPEVLPNPLLHLISLAEFLDQLEISRRKVVELPFLLYRLKIWKKLHVILQSLPYLEYFITFPALRQDYGKYWRVCTGTGLRKIYEDEESTRSEVHSSSHDHPFFGIQEDTVPPTCQVDDMIEGIRDSFEKIFGPSSKFQSGVRVFASEDEKREQKTIMNIACQIGIFLCACAAPVKQEKPVVVERLIINVVEAKGLPKMDLGTTGTVDPYVIVKCHDKEFRTKVKRGNYSPIWNESFTYKGIRPEHAVRFEVWDWDAGEEDNHDFIGAFEILTQDVIEALEHQLALDEDDDEIDVWFDLLPSEEHAHDVMEGGMNVIVKGSVRLQFRHEVIEDYDEDLAMVPLARQICDATQSLVSNALQVILETEIEMPTDLSSGPIRFPHAASTCALLAGDCLFVMRQCLELLLQVLRHQRKEVALAARFVEKAKSAARKQRRALQAAKEKAKLMSSTPAHVQQRLREEENNKISQLKASQEGASDTEKFLRQKLSSMQTIYNCSKNVCKIVLKNEFVEEQSGILNFFSADETPQNTTSVEQAEEALETLVEMENFIQESLQVIEEKQGT</sequence>
<dbReference type="EMBL" id="JH992972">
    <property type="protein sequence ID" value="EKX52552.1"/>
    <property type="molecule type" value="Genomic_DNA"/>
</dbReference>
<feature type="region of interest" description="Disordered" evidence="3">
    <location>
        <begin position="924"/>
        <end position="943"/>
    </location>
</feature>